<keyword evidence="1" id="KW-0812">Transmembrane</keyword>
<dbReference type="InterPro" id="IPR027463">
    <property type="entry name" value="AcrB_DN_DC_subdom"/>
</dbReference>
<feature type="transmembrane region" description="Helical" evidence="1">
    <location>
        <begin position="954"/>
        <end position="974"/>
    </location>
</feature>
<dbReference type="Pfam" id="PF00873">
    <property type="entry name" value="ACR_tran"/>
    <property type="match status" value="1"/>
</dbReference>
<dbReference type="GO" id="GO:0005886">
    <property type="term" value="C:plasma membrane"/>
    <property type="evidence" value="ECO:0007669"/>
    <property type="project" value="TreeGrafter"/>
</dbReference>
<dbReference type="SUPFAM" id="SSF82693">
    <property type="entry name" value="Multidrug efflux transporter AcrB pore domain, PN1, PN2, PC1 and PC2 subdomains"/>
    <property type="match status" value="3"/>
</dbReference>
<dbReference type="PRINTS" id="PR00702">
    <property type="entry name" value="ACRIFLAVINRP"/>
</dbReference>
<feature type="transmembrane region" description="Helical" evidence="1">
    <location>
        <begin position="855"/>
        <end position="875"/>
    </location>
</feature>
<dbReference type="RefSeq" id="WP_152214515.1">
    <property type="nucleotide sequence ID" value="NZ_JBAQYD010000048.1"/>
</dbReference>
<gene>
    <name evidence="2" type="ORF">F2P47_02110</name>
</gene>
<dbReference type="SUPFAM" id="SSF82866">
    <property type="entry name" value="Multidrug efflux transporter AcrB transmembrane domain"/>
    <property type="match status" value="2"/>
</dbReference>
<dbReference type="Gene3D" id="3.30.70.1320">
    <property type="entry name" value="Multidrug efflux transporter AcrB pore domain like"/>
    <property type="match status" value="1"/>
</dbReference>
<feature type="transmembrane region" description="Helical" evidence="1">
    <location>
        <begin position="908"/>
        <end position="933"/>
    </location>
</feature>
<dbReference type="Gene3D" id="3.30.70.1430">
    <property type="entry name" value="Multidrug efflux transporter AcrB pore domain"/>
    <property type="match status" value="2"/>
</dbReference>
<evidence type="ECO:0000256" key="1">
    <source>
        <dbReference type="SAM" id="Phobius"/>
    </source>
</evidence>
<dbReference type="SUPFAM" id="SSF82714">
    <property type="entry name" value="Multidrug efflux transporter AcrB TolC docking domain, DN and DC subdomains"/>
    <property type="match status" value="2"/>
</dbReference>
<keyword evidence="1" id="KW-1133">Transmembrane helix</keyword>
<organism evidence="2 3">
    <name type="scientific">Parvibaculum sedimenti</name>
    <dbReference type="NCBI Taxonomy" id="2608632"/>
    <lineage>
        <taxon>Bacteria</taxon>
        <taxon>Pseudomonadati</taxon>
        <taxon>Pseudomonadota</taxon>
        <taxon>Alphaproteobacteria</taxon>
        <taxon>Hyphomicrobiales</taxon>
        <taxon>Parvibaculaceae</taxon>
        <taxon>Parvibaculum</taxon>
    </lineage>
</organism>
<dbReference type="EMBL" id="WESC01000002">
    <property type="protein sequence ID" value="KAB7742093.1"/>
    <property type="molecule type" value="Genomic_DNA"/>
</dbReference>
<protein>
    <submittedName>
        <fullName evidence="2">AcrB/AcrD/AcrF family protein</fullName>
    </submittedName>
</protein>
<feature type="transmembrane region" description="Helical" evidence="1">
    <location>
        <begin position="882"/>
        <end position="902"/>
    </location>
</feature>
<sequence>MILGKISGFFVRNWQFTLVLFGLLAMMGVNTFNSIPRAEDPDFPIPYAVVTVVMPGADPADMEKLIVRPIEDAVNGLDDLENIVSRAEDGVASISVQFNWSTPDPDKRYDDVVREINALRSSLPSGIQVLQVDKFRSSLTNMVQVALVSETAPARELEDVAKDLRDEIDRAPGVRETKIWGLPASEVRVAVNFGRLASLKIPVTAIANAIGAESSDIPGGPVNAGARRFNIKTTGGYKSLDQIRDTVIGAYDGRIVKIGDVADVSWAQEEAGHLAWYNGRRAVFITANQKENQNVFEVRNGIYKVLDRFEPRLPKDIELKRAFDQSVSVHDRLSHLYRDFAIAVGLVLITLLPLGLRAAVVVMVSIPLSLAIGLSMMEFGGYSLNQLSIAGFVLALGLLVDDSIVVVENIERHLRQGKKRLEAAVAATSQISVAVVGCTAALLFAFLPLLSLPEGAGKFTRSLPVAVTVTIIASLFVSLTIIPFLSSRLLSDKAHPEGNIFLRAVMGGIHRFYRPLLHRALANPKTSVIGALAICFASLSLVPVIGFSLFPAADSRQFLVQIETPQGTGQEETKRALLYVESVLKGRPEILWTMSNLGHANPQIYYNVRSMETRADMAEVFAEIREFNEVKTPRMFDDLRAEFARYPGAQIILRVFQNGPPIEAPVAVRIVGPNLKVLKEIAAGVSRIIEETPGTRDVFNPMQLDRTDLNLGINSEKAAMMNVPTGQIDRTVRLAIVGETAGWYRETNGEQYKITVRLPLDKHHALDALSKVYVPTADGNSLPLGLLTSPHLDSGPSRIDRYNRERLVTITAYTQTGYNTAKVTADIFERLKSVPIPPGYDFRKGGEAEAATKSFSGLLTAILIAICGILAVLILEFHSFRATLVVAGVIPLGIFGGIMSLLASGYSLSFTAVIGFIALIGIEIKNSILLVDFTNQLRKAGTPLAEAIEQAGEIRFLPVLLTSATAVGGLLPLALQGSGLYSPLAWVIIGGLLSSTFLSRLVTPAMYLLLAPTNLGDESEVAMDGVTEQA</sequence>
<keyword evidence="1" id="KW-0472">Membrane</keyword>
<dbReference type="AlphaFoldDB" id="A0A6N6VRD6"/>
<dbReference type="Proteomes" id="UP000468901">
    <property type="component" value="Unassembled WGS sequence"/>
</dbReference>
<feature type="transmembrane region" description="Helical" evidence="1">
    <location>
        <begin position="980"/>
        <end position="998"/>
    </location>
</feature>
<feature type="transmembrane region" description="Helical" evidence="1">
    <location>
        <begin position="14"/>
        <end position="32"/>
    </location>
</feature>
<dbReference type="PANTHER" id="PTHR32063">
    <property type="match status" value="1"/>
</dbReference>
<feature type="transmembrane region" description="Helical" evidence="1">
    <location>
        <begin position="340"/>
        <end position="366"/>
    </location>
</feature>
<feature type="transmembrane region" description="Helical" evidence="1">
    <location>
        <begin position="528"/>
        <end position="550"/>
    </location>
</feature>
<reference evidence="2 3" key="1">
    <citation type="submission" date="2019-09" db="EMBL/GenBank/DDBJ databases">
        <title>Parvibaculum sedimenti sp. nov., isolated from sediment.</title>
        <authorList>
            <person name="Wang Y."/>
        </authorList>
    </citation>
    <scope>NUCLEOTIDE SEQUENCE [LARGE SCALE GENOMIC DNA]</scope>
    <source>
        <strain evidence="2 3">HXT-9</strain>
    </source>
</reference>
<dbReference type="Gene3D" id="1.20.1640.10">
    <property type="entry name" value="Multidrug efflux transporter AcrB transmembrane domain"/>
    <property type="match status" value="2"/>
</dbReference>
<dbReference type="PANTHER" id="PTHR32063:SF0">
    <property type="entry name" value="SWARMING MOTILITY PROTEIN SWRC"/>
    <property type="match status" value="1"/>
</dbReference>
<evidence type="ECO:0000313" key="2">
    <source>
        <dbReference type="EMBL" id="KAB7742093.1"/>
    </source>
</evidence>
<feature type="transmembrane region" description="Helical" evidence="1">
    <location>
        <begin position="386"/>
        <end position="410"/>
    </location>
</feature>
<keyword evidence="3" id="KW-1185">Reference proteome</keyword>
<dbReference type="Gene3D" id="3.30.70.1440">
    <property type="entry name" value="Multidrug efflux transporter AcrB pore domain"/>
    <property type="match status" value="1"/>
</dbReference>
<name>A0A6N6VRD6_9HYPH</name>
<feature type="transmembrane region" description="Helical" evidence="1">
    <location>
        <begin position="463"/>
        <end position="485"/>
    </location>
</feature>
<dbReference type="InterPro" id="IPR001036">
    <property type="entry name" value="Acrflvin-R"/>
</dbReference>
<feature type="transmembrane region" description="Helical" evidence="1">
    <location>
        <begin position="431"/>
        <end position="451"/>
    </location>
</feature>
<evidence type="ECO:0000313" key="3">
    <source>
        <dbReference type="Proteomes" id="UP000468901"/>
    </source>
</evidence>
<proteinExistence type="predicted"/>
<dbReference type="Gene3D" id="3.30.2090.10">
    <property type="entry name" value="Multidrug efflux transporter AcrB TolC docking domain, DN and DC subdomains"/>
    <property type="match status" value="2"/>
</dbReference>
<dbReference type="GO" id="GO:0042910">
    <property type="term" value="F:xenobiotic transmembrane transporter activity"/>
    <property type="evidence" value="ECO:0007669"/>
    <property type="project" value="TreeGrafter"/>
</dbReference>
<accession>A0A6N6VRD6</accession>
<comment type="caution">
    <text evidence="2">The sequence shown here is derived from an EMBL/GenBank/DDBJ whole genome shotgun (WGS) entry which is preliminary data.</text>
</comment>